<dbReference type="Gene3D" id="3.40.30.10">
    <property type="entry name" value="Glutaredoxin"/>
    <property type="match status" value="1"/>
</dbReference>
<accession>A0A660LF54</accession>
<organism evidence="2 3">
    <name type="scientific">Solirubrobacter pauli</name>
    <dbReference type="NCBI Taxonomy" id="166793"/>
    <lineage>
        <taxon>Bacteria</taxon>
        <taxon>Bacillati</taxon>
        <taxon>Actinomycetota</taxon>
        <taxon>Thermoleophilia</taxon>
        <taxon>Solirubrobacterales</taxon>
        <taxon>Solirubrobacteraceae</taxon>
        <taxon>Solirubrobacter</taxon>
    </lineage>
</organism>
<dbReference type="Pfam" id="PF00578">
    <property type="entry name" value="AhpC-TSA"/>
    <property type="match status" value="1"/>
</dbReference>
<dbReference type="PROSITE" id="PS51257">
    <property type="entry name" value="PROKAR_LIPOPROTEIN"/>
    <property type="match status" value="1"/>
</dbReference>
<dbReference type="PANTHER" id="PTHR42852">
    <property type="entry name" value="THIOL:DISULFIDE INTERCHANGE PROTEIN DSBE"/>
    <property type="match status" value="1"/>
</dbReference>
<dbReference type="InterPro" id="IPR036249">
    <property type="entry name" value="Thioredoxin-like_sf"/>
</dbReference>
<evidence type="ECO:0000313" key="3">
    <source>
        <dbReference type="Proteomes" id="UP000278962"/>
    </source>
</evidence>
<dbReference type="PANTHER" id="PTHR42852:SF17">
    <property type="entry name" value="THIOREDOXIN-LIKE PROTEIN HI_1115"/>
    <property type="match status" value="1"/>
</dbReference>
<dbReference type="PROSITE" id="PS51352">
    <property type="entry name" value="THIOREDOXIN_2"/>
    <property type="match status" value="1"/>
</dbReference>
<dbReference type="EMBL" id="RBIL01000001">
    <property type="protein sequence ID" value="RKQ92550.1"/>
    <property type="molecule type" value="Genomic_DNA"/>
</dbReference>
<proteinExistence type="predicted"/>
<reference evidence="2 3" key="1">
    <citation type="submission" date="2018-10" db="EMBL/GenBank/DDBJ databases">
        <title>Genomic Encyclopedia of Archaeal and Bacterial Type Strains, Phase II (KMG-II): from individual species to whole genera.</title>
        <authorList>
            <person name="Goeker M."/>
        </authorList>
    </citation>
    <scope>NUCLEOTIDE SEQUENCE [LARGE SCALE GENOMIC DNA]</scope>
    <source>
        <strain evidence="2 3">DSM 14954</strain>
    </source>
</reference>
<keyword evidence="3" id="KW-1185">Reference proteome</keyword>
<dbReference type="InterPro" id="IPR050553">
    <property type="entry name" value="Thioredoxin_ResA/DsbE_sf"/>
</dbReference>
<dbReference type="SUPFAM" id="SSF52833">
    <property type="entry name" value="Thioredoxin-like"/>
    <property type="match status" value="1"/>
</dbReference>
<dbReference type="Proteomes" id="UP000278962">
    <property type="component" value="Unassembled WGS sequence"/>
</dbReference>
<dbReference type="InterPro" id="IPR013766">
    <property type="entry name" value="Thioredoxin_domain"/>
</dbReference>
<dbReference type="AlphaFoldDB" id="A0A660LF54"/>
<gene>
    <name evidence="2" type="ORF">C8N24_2401</name>
</gene>
<protein>
    <submittedName>
        <fullName evidence="2">Peroxiredoxin</fullName>
    </submittedName>
</protein>
<comment type="caution">
    <text evidence="2">The sequence shown here is derived from an EMBL/GenBank/DDBJ whole genome shotgun (WGS) entry which is preliminary data.</text>
</comment>
<dbReference type="RefSeq" id="WP_121250241.1">
    <property type="nucleotide sequence ID" value="NZ_RBIL01000001.1"/>
</dbReference>
<evidence type="ECO:0000313" key="2">
    <source>
        <dbReference type="EMBL" id="RKQ92550.1"/>
    </source>
</evidence>
<evidence type="ECO:0000259" key="1">
    <source>
        <dbReference type="PROSITE" id="PS51352"/>
    </source>
</evidence>
<dbReference type="OrthoDB" id="5006127at2"/>
<name>A0A660LF54_9ACTN</name>
<dbReference type="GO" id="GO:0016491">
    <property type="term" value="F:oxidoreductase activity"/>
    <property type="evidence" value="ECO:0007669"/>
    <property type="project" value="InterPro"/>
</dbReference>
<feature type="domain" description="Thioredoxin" evidence="1">
    <location>
        <begin position="41"/>
        <end position="179"/>
    </location>
</feature>
<sequence>MRRLAILAATLAVAGCGGASYDGGRDRLPGPVPDDVTFAPVESTAVAPPIAMKLLDGTSLDVATLWRDRPVVVFFMASWCSRCGTQQEVFAPIIERYGDAVGFVGVAGRDKAEPLKRWVADHQVGYPVGTDPDLAIWRRYAVRTPPAVAVVAPGGKLMRGWPGGATSEELESALEAVVKD</sequence>
<dbReference type="GO" id="GO:0016209">
    <property type="term" value="F:antioxidant activity"/>
    <property type="evidence" value="ECO:0007669"/>
    <property type="project" value="InterPro"/>
</dbReference>
<dbReference type="InterPro" id="IPR000866">
    <property type="entry name" value="AhpC/TSA"/>
</dbReference>